<dbReference type="OrthoDB" id="407658at2759"/>
<evidence type="ECO:0000256" key="1">
    <source>
        <dbReference type="ARBA" id="ARBA00004604"/>
    </source>
</evidence>
<dbReference type="PANTHER" id="PTHR12728">
    <property type="entry name" value="BRIX DOMAIN CONTAINING PROTEIN"/>
    <property type="match status" value="1"/>
</dbReference>
<keyword evidence="2 3" id="KW-0539">Nucleus</keyword>
<dbReference type="VEuPathDB" id="MicrosporidiaDB:VCUG_02008"/>
<dbReference type="OMA" id="KRKCNIF"/>
<accession>L2GS80</accession>
<comment type="subcellular location">
    <subcellularLocation>
        <location evidence="1 3">Nucleus</location>
        <location evidence="1 3">Nucleolus</location>
    </subcellularLocation>
</comment>
<dbReference type="Proteomes" id="UP000011081">
    <property type="component" value="Unassembled WGS sequence"/>
</dbReference>
<dbReference type="AlphaFoldDB" id="L2GS80"/>
<keyword evidence="5" id="KW-1185">Reference proteome</keyword>
<dbReference type="GeneID" id="19879877"/>
<protein>
    <recommendedName>
        <fullName evidence="3">Ribosome production factor 2 homolog</fullName>
    </recommendedName>
    <alternativeName>
        <fullName evidence="3">Ribosome biogenesis protein RPF2 homolog</fullName>
    </alternativeName>
</protein>
<dbReference type="PANTHER" id="PTHR12728:SF0">
    <property type="entry name" value="RIBOSOME PRODUCTION FACTOR 2 HOMOLOG"/>
    <property type="match status" value="1"/>
</dbReference>
<gene>
    <name evidence="4" type="ORF">VCUG_02008</name>
</gene>
<dbReference type="STRING" id="948595.L2GS80"/>
<sequence>MEQKKILFIHGNSREMSNLSSQVQLCSTLYRDIYVLDSVETLISAMKKRKCNIFINESGNKLAVGRIYDDEILDIVEYEILEKKGFVSGGTALGSKYLMLFLGLSDRERNLWTDVLYQKSSQINLEAIKYVFVLTRQENEFIISLCTKDKLELIGPFYKLKVVQEKYCDSALFKTSLGIQKPKKIKNIAVNEQKTKLGKIYVNKQDFKDLRLKKGIFKPKD</sequence>
<dbReference type="GO" id="GO:0000463">
    <property type="term" value="P:maturation of LSU-rRNA from tricistronic rRNA transcript (SSU-rRNA, 5.8S rRNA, LSU-rRNA)"/>
    <property type="evidence" value="ECO:0007669"/>
    <property type="project" value="TreeGrafter"/>
</dbReference>
<organism evidence="4 5">
    <name type="scientific">Vavraia culicis (isolate floridensis)</name>
    <name type="common">Microsporidian parasite</name>
    <dbReference type="NCBI Taxonomy" id="948595"/>
    <lineage>
        <taxon>Eukaryota</taxon>
        <taxon>Fungi</taxon>
        <taxon>Fungi incertae sedis</taxon>
        <taxon>Microsporidia</taxon>
        <taxon>Pleistophoridae</taxon>
        <taxon>Vavraia</taxon>
    </lineage>
</organism>
<evidence type="ECO:0000256" key="3">
    <source>
        <dbReference type="RuleBase" id="RU367086"/>
    </source>
</evidence>
<dbReference type="GO" id="GO:0000027">
    <property type="term" value="P:ribosomal large subunit assembly"/>
    <property type="evidence" value="ECO:0007669"/>
    <property type="project" value="InterPro"/>
</dbReference>
<proteinExistence type="inferred from homology"/>
<reference evidence="5" key="1">
    <citation type="submission" date="2011-03" db="EMBL/GenBank/DDBJ databases">
        <title>The genome sequence of Vavraia culicis strain floridensis.</title>
        <authorList>
            <consortium name="The Broad Institute Genome Sequencing Platform"/>
            <person name="Cuomo C."/>
            <person name="Becnel J."/>
            <person name="Sanscrainte N."/>
            <person name="Young S.K."/>
            <person name="Zeng Q."/>
            <person name="Gargeya S."/>
            <person name="Fitzgerald M."/>
            <person name="Haas B."/>
            <person name="Abouelleil A."/>
            <person name="Alvarado L."/>
            <person name="Arachchi H.M."/>
            <person name="Berlin A."/>
            <person name="Chapman S.B."/>
            <person name="Gearin G."/>
            <person name="Goldberg J."/>
            <person name="Griggs A."/>
            <person name="Gujja S."/>
            <person name="Hansen M."/>
            <person name="Heiman D."/>
            <person name="Howarth C."/>
            <person name="Larimer J."/>
            <person name="Lui A."/>
            <person name="MacDonald P.J.P."/>
            <person name="McCowen C."/>
            <person name="Montmayeur A."/>
            <person name="Murphy C."/>
            <person name="Neiman D."/>
            <person name="Pearson M."/>
            <person name="Priest M."/>
            <person name="Roberts A."/>
            <person name="Saif S."/>
            <person name="Shea T."/>
            <person name="Sisk P."/>
            <person name="Stolte C."/>
            <person name="Sykes S."/>
            <person name="Wortman J."/>
            <person name="Nusbaum C."/>
            <person name="Birren B."/>
        </authorList>
    </citation>
    <scope>NUCLEOTIDE SEQUENCE [LARGE SCALE GENOMIC DNA]</scope>
    <source>
        <strain evidence="5">floridensis</strain>
    </source>
</reference>
<dbReference type="HOGENOM" id="CLU_100680_0_0_1"/>
<dbReference type="InParanoid" id="L2GS80"/>
<evidence type="ECO:0000256" key="2">
    <source>
        <dbReference type="ARBA" id="ARBA00023242"/>
    </source>
</evidence>
<dbReference type="GO" id="GO:0005730">
    <property type="term" value="C:nucleolus"/>
    <property type="evidence" value="ECO:0007669"/>
    <property type="project" value="UniProtKB-SubCell"/>
</dbReference>
<dbReference type="GO" id="GO:0019843">
    <property type="term" value="F:rRNA binding"/>
    <property type="evidence" value="ECO:0007669"/>
    <property type="project" value="UniProtKB-UniRule"/>
</dbReference>
<comment type="similarity">
    <text evidence="3">Belongs to the RPF2 family.</text>
</comment>
<evidence type="ECO:0000313" key="4">
    <source>
        <dbReference type="EMBL" id="ELA46516.1"/>
    </source>
</evidence>
<dbReference type="EMBL" id="GL877442">
    <property type="protein sequence ID" value="ELA46516.1"/>
    <property type="molecule type" value="Genomic_DNA"/>
</dbReference>
<name>L2GS80_VAVCU</name>
<dbReference type="RefSeq" id="XP_008075022.1">
    <property type="nucleotide sequence ID" value="XM_008076831.1"/>
</dbReference>
<dbReference type="InterPro" id="IPR039770">
    <property type="entry name" value="Rpf2"/>
</dbReference>
<evidence type="ECO:0000313" key="5">
    <source>
        <dbReference type="Proteomes" id="UP000011081"/>
    </source>
</evidence>